<evidence type="ECO:0000313" key="4">
    <source>
        <dbReference type="Proteomes" id="UP000800092"/>
    </source>
</evidence>
<sequence>MDPLSVTASLIAVSGALGTSVKALQKVASLRHAPSELLSLHNEVNSLRTFLRIVNQTFQDGGHLELPPESIEGLRTVKLTLESHVQELDNLSQYQLKRSEVPNKDGTPKVARLAWLRVGKDIACLQRKIRDSRLDLQSIFSVLSLQSNIRVLSVIENVSLPAQTGASPQSSRTSASDPQLMQSISDLLRSYRASMAEPNIDSDRSPRILLECDPKARRLSDGSNSQPDSRCSGLIEDSVRGGQSSESVHKSSWDDYTLRIMTSTTVTSCTRPCPCSCHSQNLAGTSRLLFPLFGTLLYSYTGPNSLRRNACNHPWCKSPGCRTFRATYLFPPWLLERAMSFSANFTRFIGYGVYFSMRIPRVLNDLAPVWLSITQQRIPQLQTMISGGWYSVHDLGSIGDTLLHYAVASENLSSCALLLREGADPNATDHFHSYVQDSREPGFDEVYAQSE</sequence>
<dbReference type="EMBL" id="ML991793">
    <property type="protein sequence ID" value="KAF2235194.1"/>
    <property type="molecule type" value="Genomic_DNA"/>
</dbReference>
<evidence type="ECO:0000256" key="2">
    <source>
        <dbReference type="SAM" id="MobiDB-lite"/>
    </source>
</evidence>
<gene>
    <name evidence="3" type="ORF">EV356DRAFT_130571</name>
</gene>
<dbReference type="OrthoDB" id="341259at2759"/>
<dbReference type="InterPro" id="IPR002110">
    <property type="entry name" value="Ankyrin_rpt"/>
</dbReference>
<feature type="region of interest" description="Disordered" evidence="2">
    <location>
        <begin position="217"/>
        <end position="248"/>
    </location>
</feature>
<evidence type="ECO:0000313" key="3">
    <source>
        <dbReference type="EMBL" id="KAF2235194.1"/>
    </source>
</evidence>
<dbReference type="SUPFAM" id="SSF48403">
    <property type="entry name" value="Ankyrin repeat"/>
    <property type="match status" value="1"/>
</dbReference>
<feature type="repeat" description="ANK" evidence="1">
    <location>
        <begin position="398"/>
        <end position="430"/>
    </location>
</feature>
<dbReference type="Proteomes" id="UP000800092">
    <property type="component" value="Unassembled WGS sequence"/>
</dbReference>
<dbReference type="PROSITE" id="PS50088">
    <property type="entry name" value="ANK_REPEAT"/>
    <property type="match status" value="1"/>
</dbReference>
<accession>A0A6A6HAM9</accession>
<dbReference type="InterPro" id="IPR036770">
    <property type="entry name" value="Ankyrin_rpt-contain_sf"/>
</dbReference>
<organism evidence="3 4">
    <name type="scientific">Viridothelium virens</name>
    <name type="common">Speckled blister lichen</name>
    <name type="synonym">Trypethelium virens</name>
    <dbReference type="NCBI Taxonomy" id="1048519"/>
    <lineage>
        <taxon>Eukaryota</taxon>
        <taxon>Fungi</taxon>
        <taxon>Dikarya</taxon>
        <taxon>Ascomycota</taxon>
        <taxon>Pezizomycotina</taxon>
        <taxon>Dothideomycetes</taxon>
        <taxon>Dothideomycetes incertae sedis</taxon>
        <taxon>Trypetheliales</taxon>
        <taxon>Trypetheliaceae</taxon>
        <taxon>Viridothelium</taxon>
    </lineage>
</organism>
<dbReference type="Pfam" id="PF00023">
    <property type="entry name" value="Ank"/>
    <property type="match status" value="1"/>
</dbReference>
<name>A0A6A6HAM9_VIRVR</name>
<proteinExistence type="predicted"/>
<dbReference type="AlphaFoldDB" id="A0A6A6HAM9"/>
<dbReference type="PROSITE" id="PS50297">
    <property type="entry name" value="ANK_REP_REGION"/>
    <property type="match status" value="1"/>
</dbReference>
<keyword evidence="1" id="KW-0040">ANK repeat</keyword>
<dbReference type="Gene3D" id="1.25.40.20">
    <property type="entry name" value="Ankyrin repeat-containing domain"/>
    <property type="match status" value="1"/>
</dbReference>
<evidence type="ECO:0000256" key="1">
    <source>
        <dbReference type="PROSITE-ProRule" id="PRU00023"/>
    </source>
</evidence>
<protein>
    <submittedName>
        <fullName evidence="3">Uncharacterized protein</fullName>
    </submittedName>
</protein>
<dbReference type="SMART" id="SM00248">
    <property type="entry name" value="ANK"/>
    <property type="match status" value="1"/>
</dbReference>
<keyword evidence="4" id="KW-1185">Reference proteome</keyword>
<reference evidence="3" key="1">
    <citation type="journal article" date="2020" name="Stud. Mycol.">
        <title>101 Dothideomycetes genomes: a test case for predicting lifestyles and emergence of pathogens.</title>
        <authorList>
            <person name="Haridas S."/>
            <person name="Albert R."/>
            <person name="Binder M."/>
            <person name="Bloem J."/>
            <person name="Labutti K."/>
            <person name="Salamov A."/>
            <person name="Andreopoulos B."/>
            <person name="Baker S."/>
            <person name="Barry K."/>
            <person name="Bills G."/>
            <person name="Bluhm B."/>
            <person name="Cannon C."/>
            <person name="Castanera R."/>
            <person name="Culley D."/>
            <person name="Daum C."/>
            <person name="Ezra D."/>
            <person name="Gonzalez J."/>
            <person name="Henrissat B."/>
            <person name="Kuo A."/>
            <person name="Liang C."/>
            <person name="Lipzen A."/>
            <person name="Lutzoni F."/>
            <person name="Magnuson J."/>
            <person name="Mondo S."/>
            <person name="Nolan M."/>
            <person name="Ohm R."/>
            <person name="Pangilinan J."/>
            <person name="Park H.-J."/>
            <person name="Ramirez L."/>
            <person name="Alfaro M."/>
            <person name="Sun H."/>
            <person name="Tritt A."/>
            <person name="Yoshinaga Y."/>
            <person name="Zwiers L.-H."/>
            <person name="Turgeon B."/>
            <person name="Goodwin S."/>
            <person name="Spatafora J."/>
            <person name="Crous P."/>
            <person name="Grigoriev I."/>
        </authorList>
    </citation>
    <scope>NUCLEOTIDE SEQUENCE</scope>
    <source>
        <strain evidence="3">Tuck. ex Michener</strain>
    </source>
</reference>